<protein>
    <submittedName>
        <fullName evidence="2">Porin</fullName>
    </submittedName>
</protein>
<dbReference type="RefSeq" id="WP_273617399.1">
    <property type="nucleotide sequence ID" value="NZ_CP117417.1"/>
</dbReference>
<sequence>MLWKVLLGTASAVAMMGVSAPAYAGNSQALLKRLHDKGILSDAEYNELLKEDAADAPAPAASAPVVAGDTAKFVRATDSGIGLQVGPATIKFSGSVNGFYVYDNAAKPGANTTVTGGIASVGGNTSAVRNGLLPGFLKVDATTTQNGWDVGAHFGMYPGINSAAWGALGANNGGQPTALATAGIDFRETYLTIGRKGFGELKIGRAIGLFGSEAILNDITLLSSGPTGGNAAPANTTLGRIGTGYIYTDFQPQMTYTTPSMGGLQASVGVFQPLNSLTAGAQNNSSPGFQGKVTYDGAFDAVKLHLWASGITQEHKFVAGGSYTGQGLDVGARTTYGPVTLVGTYYTAKGLGTTVLNLFDTDAAGKPRSSEGYYVQAALTQGKFTLAGSYGASYLNYTDAADRAANPTLVRVNSSAVGQLRYGLNSWVTLIGEYINSNAKAHNGNSATSDAVALGGILFF</sequence>
<gene>
    <name evidence="2" type="ORF">PQ457_13910</name>
</gene>
<organism evidence="2 3">
    <name type="scientific">Novosphingobium humi</name>
    <dbReference type="NCBI Taxonomy" id="2282397"/>
    <lineage>
        <taxon>Bacteria</taxon>
        <taxon>Pseudomonadati</taxon>
        <taxon>Pseudomonadota</taxon>
        <taxon>Alphaproteobacteria</taxon>
        <taxon>Sphingomonadales</taxon>
        <taxon>Sphingomonadaceae</taxon>
        <taxon>Novosphingobium</taxon>
    </lineage>
</organism>
<keyword evidence="3" id="KW-1185">Reference proteome</keyword>
<feature type="chain" id="PRO_5046447999" evidence="1">
    <location>
        <begin position="25"/>
        <end position="460"/>
    </location>
</feature>
<evidence type="ECO:0000313" key="2">
    <source>
        <dbReference type="EMBL" id="WCT77004.1"/>
    </source>
</evidence>
<dbReference type="SUPFAM" id="SSF56935">
    <property type="entry name" value="Porins"/>
    <property type="match status" value="1"/>
</dbReference>
<reference evidence="2 3" key="1">
    <citation type="submission" date="2023-02" db="EMBL/GenBank/DDBJ databases">
        <title>Genome sequence of Novosphingobium humi KACC 19094.</title>
        <authorList>
            <person name="Kim S."/>
            <person name="Heo J."/>
            <person name="Kwon S.-W."/>
        </authorList>
    </citation>
    <scope>NUCLEOTIDE SEQUENCE [LARGE SCALE GENOMIC DNA]</scope>
    <source>
        <strain evidence="2 3">KACC 19094</strain>
    </source>
</reference>
<evidence type="ECO:0000256" key="1">
    <source>
        <dbReference type="SAM" id="SignalP"/>
    </source>
</evidence>
<feature type="signal peptide" evidence="1">
    <location>
        <begin position="1"/>
        <end position="24"/>
    </location>
</feature>
<accession>A0ABY7TYV6</accession>
<dbReference type="EMBL" id="CP117417">
    <property type="protein sequence ID" value="WCT77004.1"/>
    <property type="molecule type" value="Genomic_DNA"/>
</dbReference>
<proteinExistence type="predicted"/>
<evidence type="ECO:0000313" key="3">
    <source>
        <dbReference type="Proteomes" id="UP001218231"/>
    </source>
</evidence>
<keyword evidence="1" id="KW-0732">Signal</keyword>
<dbReference type="Proteomes" id="UP001218231">
    <property type="component" value="Chromosome"/>
</dbReference>
<name>A0ABY7TYV6_9SPHN</name>